<evidence type="ECO:0000256" key="5">
    <source>
        <dbReference type="ARBA" id="ARBA00023002"/>
    </source>
</evidence>
<keyword evidence="9" id="KW-0812">Transmembrane</keyword>
<dbReference type="InterPro" id="IPR036396">
    <property type="entry name" value="Cyt_P450_sf"/>
</dbReference>
<dbReference type="GO" id="GO:0005506">
    <property type="term" value="F:iron ion binding"/>
    <property type="evidence" value="ECO:0007669"/>
    <property type="project" value="InterPro"/>
</dbReference>
<keyword evidence="4" id="KW-0479">Metal-binding</keyword>
<proteinExistence type="inferred from homology"/>
<dbReference type="Proteomes" id="UP001201980">
    <property type="component" value="Unassembled WGS sequence"/>
</dbReference>
<protein>
    <recommendedName>
        <fullName evidence="12">Metallo-beta-lactamase domain-containing protein</fullName>
    </recommendedName>
</protein>
<keyword evidence="3" id="KW-0349">Heme</keyword>
<dbReference type="CDD" id="cd11041">
    <property type="entry name" value="CYP503A1-like"/>
    <property type="match status" value="1"/>
</dbReference>
<dbReference type="SUPFAM" id="SSF56281">
    <property type="entry name" value="Metallo-hydrolase/oxidoreductase"/>
    <property type="match status" value="1"/>
</dbReference>
<keyword evidence="9" id="KW-0472">Membrane</keyword>
<keyword evidence="6" id="KW-0408">Iron</keyword>
<dbReference type="Pfam" id="PF00067">
    <property type="entry name" value="p450"/>
    <property type="match status" value="1"/>
</dbReference>
<dbReference type="InterPro" id="IPR036866">
    <property type="entry name" value="RibonucZ/Hydroxyglut_hydro"/>
</dbReference>
<evidence type="ECO:0000256" key="8">
    <source>
        <dbReference type="SAM" id="MobiDB-lite"/>
    </source>
</evidence>
<keyword evidence="9" id="KW-1133">Transmembrane helix</keyword>
<reference evidence="10" key="1">
    <citation type="submission" date="2022-07" db="EMBL/GenBank/DDBJ databases">
        <title>Draft genome sequence of Zalerion maritima ATCC 34329, a (micro)plastics degrading marine fungus.</title>
        <authorList>
            <person name="Paco A."/>
            <person name="Goncalves M.F.M."/>
            <person name="Rocha-Santos T.A.P."/>
            <person name="Alves A."/>
        </authorList>
    </citation>
    <scope>NUCLEOTIDE SEQUENCE</scope>
    <source>
        <strain evidence="10">ATCC 34329</strain>
    </source>
</reference>
<gene>
    <name evidence="10" type="ORF">MKZ38_003033</name>
</gene>
<comment type="similarity">
    <text evidence="2">Belongs to the cytochrome P450 family.</text>
</comment>
<evidence type="ECO:0000256" key="6">
    <source>
        <dbReference type="ARBA" id="ARBA00023004"/>
    </source>
</evidence>
<dbReference type="GO" id="GO:0004497">
    <property type="term" value="F:monooxygenase activity"/>
    <property type="evidence" value="ECO:0007669"/>
    <property type="project" value="UniProtKB-KW"/>
</dbReference>
<name>A0AAD5RNA3_9PEZI</name>
<evidence type="ECO:0000256" key="7">
    <source>
        <dbReference type="ARBA" id="ARBA00023033"/>
    </source>
</evidence>
<dbReference type="InterPro" id="IPR023296">
    <property type="entry name" value="Glyco_hydro_beta-prop_sf"/>
</dbReference>
<feature type="compositionally biased region" description="Polar residues" evidence="8">
    <location>
        <begin position="1019"/>
        <end position="1051"/>
    </location>
</feature>
<dbReference type="SUPFAM" id="SSF75005">
    <property type="entry name" value="Arabinanase/levansucrase/invertase"/>
    <property type="match status" value="1"/>
</dbReference>
<dbReference type="PANTHER" id="PTHR46206">
    <property type="entry name" value="CYTOCHROME P450"/>
    <property type="match status" value="1"/>
</dbReference>
<dbReference type="Gene3D" id="2.115.10.20">
    <property type="entry name" value="Glycosyl hydrolase domain, family 43"/>
    <property type="match status" value="1"/>
</dbReference>
<dbReference type="SUPFAM" id="SSF48264">
    <property type="entry name" value="Cytochrome P450"/>
    <property type="match status" value="1"/>
</dbReference>
<evidence type="ECO:0000313" key="10">
    <source>
        <dbReference type="EMBL" id="KAJ2899476.1"/>
    </source>
</evidence>
<keyword evidence="5" id="KW-0560">Oxidoreductase</keyword>
<feature type="region of interest" description="Disordered" evidence="8">
    <location>
        <begin position="1019"/>
        <end position="1062"/>
    </location>
</feature>
<dbReference type="Gene3D" id="3.60.15.10">
    <property type="entry name" value="Ribonuclease Z/Hydroxyacylglutathione hydrolase-like"/>
    <property type="match status" value="1"/>
</dbReference>
<evidence type="ECO:0000256" key="1">
    <source>
        <dbReference type="ARBA" id="ARBA00001971"/>
    </source>
</evidence>
<evidence type="ECO:0000256" key="9">
    <source>
        <dbReference type="SAM" id="Phobius"/>
    </source>
</evidence>
<dbReference type="GO" id="GO:0020037">
    <property type="term" value="F:heme binding"/>
    <property type="evidence" value="ECO:0007669"/>
    <property type="project" value="InterPro"/>
</dbReference>
<dbReference type="InterPro" id="IPR001128">
    <property type="entry name" value="Cyt_P450"/>
</dbReference>
<sequence length="1403" mass="156702">MSSIISIFLESLTAGKLFVAAAVFFVISLFFELVVLTPTYPNLPTVGHGRGIVGSARNLIDYPANFSKWILEGYEKYGANGKSFVTPRILSKPPDIVLPQSQTMWMLNQPDHVLSIVAAHESTLRTGYNFLDPAFVDSDFHSKVIHKNLARSLNKLIPTMQEEVAYAVDKAFGTDPDEWRHINIWDAWLTIIPIVTNRMLVGEPLNRNDEYLSWMVKFTNLLIRNNLILNLTPKVLHPIVARILTIDNWRYWKKSSRLTLPLIKERQHALERKDAGDPDFVKYQPPDDYISWTLKLAKKEGNAHEWNPTMVSKRLLPINFAAIHTTALTGHSLCLDLFSTDPAKGYVLGIRDELARVFADEGGQWTKAGLQKLYKTDSSIRESQRCSNFSATLVERMVVADEGITNETEGWHAPKGTYTVLNYSGVHHSKQLYGDDPNEYDAFRFSRQREESAAREGTDPAETLKMAKMGMVTTSENHFPFGHGRHTCKTQPVSHDKESREPEAILQQPVNLKGDSIAMSTFNGIVHEFPDIRVDFFRLHQDRPPPLACFLSHIHSDHLAGLESLKSPFVYCSPATREMLLRLEKYPARILLAKGVIEARKQTFKHLRNILKPLPLETPVTLKLSPGNSLQVTLLDANHCPGSVMFLFESPSAAALYTGDMRSEPWWVNTIIRSPCLTQYVAGLRVLDTLYIDNSFTDDINFETKSEGLQELLTKVAKYPPETIFYVQAWTYGYEEVWIALAKALNSRIHVDEYKHRMYTCLRTQSSRDQFSPSFHHTKEAPALIGFRCGNTDHPGCLTERTDVRIHSCEKGNVCDIVKNNPVVTIQPVVTRLPSGRSVTEVGVGGGGDDLEREVEISAQELGNFLDTIKNKEVPVPDDLLPTLHSVLANTQRVGRPLGLDFDVDNLNDQSETTVREALDSLLSRIRENASNRLPKAGPSEADLPKFITFPYARHSSWGEQCHLVHSLKPRDVWPCTVDPKQWIQEGTSIAKLYGPFCSGKTFKHDVDIQEGALSLANNTQHGQSQHSQATNASFDDDLNTSSTDPPQSVDSDPPKMVGTGEIPASKKIEVIVIQDDSQSDTSVNTTQLSLQVQTSKRSFHEFSADVSVATSELEGPTKHVFVDETHELDTWDRAYSTMVHNMFASGSSWSPLGLLSTTDNHTVEDRDLGNIINQAVVVAVGLEKEWSYFFPTVALGMPVQSLDFKGHGGKPCVSDSLVGYLGAFFLSADPYVYFYLSDRNNPTSFTALNDGDPVMTPTEGTGGVRDPATVVGGRDEVGKKWHILGTGLNISEDVAVRQGSKGIFVWESTDLVNWVDERLVVVKNESAAMASKFSSSNDTEHTGDASPIYFRYAYISDFQISSEPQTYIDKSPIDGTALNMLPMGDNNYVRFTKDETLKTAFC</sequence>
<dbReference type="GO" id="GO:0016705">
    <property type="term" value="F:oxidoreductase activity, acting on paired donors, with incorporation or reduction of molecular oxygen"/>
    <property type="evidence" value="ECO:0007669"/>
    <property type="project" value="InterPro"/>
</dbReference>
<feature type="transmembrane region" description="Helical" evidence="9">
    <location>
        <begin position="12"/>
        <end position="36"/>
    </location>
</feature>
<keyword evidence="11" id="KW-1185">Reference proteome</keyword>
<keyword evidence="7" id="KW-0503">Monooxygenase</keyword>
<comment type="cofactor">
    <cofactor evidence="1">
        <name>heme</name>
        <dbReference type="ChEBI" id="CHEBI:30413"/>
    </cofactor>
</comment>
<evidence type="ECO:0000256" key="2">
    <source>
        <dbReference type="ARBA" id="ARBA00010617"/>
    </source>
</evidence>
<organism evidence="10 11">
    <name type="scientific">Zalerion maritima</name>
    <dbReference type="NCBI Taxonomy" id="339359"/>
    <lineage>
        <taxon>Eukaryota</taxon>
        <taxon>Fungi</taxon>
        <taxon>Dikarya</taxon>
        <taxon>Ascomycota</taxon>
        <taxon>Pezizomycotina</taxon>
        <taxon>Sordariomycetes</taxon>
        <taxon>Lulworthiomycetidae</taxon>
        <taxon>Lulworthiales</taxon>
        <taxon>Lulworthiaceae</taxon>
        <taxon>Zalerion</taxon>
    </lineage>
</organism>
<accession>A0AAD5RNA3</accession>
<evidence type="ECO:0000256" key="3">
    <source>
        <dbReference type="ARBA" id="ARBA00022617"/>
    </source>
</evidence>
<dbReference type="Pfam" id="PF23023">
    <property type="entry name" value="Anti-Pycsar_Apyc1"/>
    <property type="match status" value="1"/>
</dbReference>
<evidence type="ECO:0008006" key="12">
    <source>
        <dbReference type="Google" id="ProtNLM"/>
    </source>
</evidence>
<dbReference type="Gene3D" id="1.10.630.10">
    <property type="entry name" value="Cytochrome P450"/>
    <property type="match status" value="1"/>
</dbReference>
<evidence type="ECO:0000313" key="11">
    <source>
        <dbReference type="Proteomes" id="UP001201980"/>
    </source>
</evidence>
<evidence type="ECO:0000256" key="4">
    <source>
        <dbReference type="ARBA" id="ARBA00022723"/>
    </source>
</evidence>
<comment type="caution">
    <text evidence="10">The sequence shown here is derived from an EMBL/GenBank/DDBJ whole genome shotgun (WGS) entry which is preliminary data.</text>
</comment>
<dbReference type="EMBL" id="JAKWBI020000196">
    <property type="protein sequence ID" value="KAJ2899476.1"/>
    <property type="molecule type" value="Genomic_DNA"/>
</dbReference>
<dbReference type="PANTHER" id="PTHR46206:SF1">
    <property type="entry name" value="P450, PUTATIVE (EUROFUNG)-RELATED"/>
    <property type="match status" value="1"/>
</dbReference>